<dbReference type="PANTHER" id="PTHR24015">
    <property type="entry name" value="OS07G0578800 PROTEIN-RELATED"/>
    <property type="match status" value="1"/>
</dbReference>
<dbReference type="PANTHER" id="PTHR24015:SF548">
    <property type="entry name" value="OS08G0340900 PROTEIN"/>
    <property type="match status" value="1"/>
</dbReference>
<dbReference type="FunFam" id="1.25.40.10:FF:001093">
    <property type="entry name" value="Pentatricopeptide repeat-containing protein At2g34400"/>
    <property type="match status" value="1"/>
</dbReference>
<feature type="repeat" description="PPR" evidence="2">
    <location>
        <begin position="275"/>
        <end position="309"/>
    </location>
</feature>
<proteinExistence type="predicted"/>
<dbReference type="InterPro" id="IPR011990">
    <property type="entry name" value="TPR-like_helical_dom_sf"/>
</dbReference>
<sequence length="613" mass="68973">MSFTLAHLTRLLKLSADTKNTRTGRMIHAHLVVMNHTVGKNSVEANSLINFYSKCGDLWDARNLFDGLTERNVVSWAALMAGYLQYGMPLEVIGLFKHMVSESRIRPNEYVFATVVSSCSACRRVEVGMQCHVHVLKLGLVFHDYVRDGLVDMYSNCLRIDEAVRLWNSVPGNYTYSYQLILNGLVEHGYAEQGLEILRKMIDEDFEWDGTTWVSVFALLACLRDLRLARQAHGKLITSNLECDMYVNSALINMYGKCGNPLNARRVFDGLQDRNVVLWTSIMAAYSQNELFEEALNLLPAMELDDVRPNEFTFAISMNASAGLSTLRHGYLLHARAMKAGFNDHAIVGNGLINMYTKSGNIGAASRIFSGMKCRNIISWNAMICGFSHHGLGKEALLAFEDMLAEAVHPNYVTFIGVLSACTHLGLVDKGFYYFNYLMGQMGIEPGLEHYTCMIGLLGKTGKLDEAKNFMMMSSMVTWDVVAWRTLLNACHLHKNYNLEEQVAKSILEMDPHDMGSYTMLSNTYAREKRWDGVAKIRKLMNDRNIKKEPGASWIEIQNVTHVFVSNDKKHPEILEKVKELIALIKPSGHVPDFDCSARCPGLAEGRIPSQSQ</sequence>
<dbReference type="Proteomes" id="UP001497516">
    <property type="component" value="Chromosome 4"/>
</dbReference>
<evidence type="ECO:0000313" key="4">
    <source>
        <dbReference type="Proteomes" id="UP001497516"/>
    </source>
</evidence>
<dbReference type="Pfam" id="PF20431">
    <property type="entry name" value="E_motif"/>
    <property type="match status" value="1"/>
</dbReference>
<name>A0AAV2EHA8_9ROSI</name>
<dbReference type="GO" id="GO:0003723">
    <property type="term" value="F:RNA binding"/>
    <property type="evidence" value="ECO:0007669"/>
    <property type="project" value="InterPro"/>
</dbReference>
<dbReference type="NCBIfam" id="TIGR00756">
    <property type="entry name" value="PPR"/>
    <property type="match status" value="3"/>
</dbReference>
<dbReference type="InterPro" id="IPR046848">
    <property type="entry name" value="E_motif"/>
</dbReference>
<feature type="repeat" description="PPR" evidence="2">
    <location>
        <begin position="41"/>
        <end position="75"/>
    </location>
</feature>
<evidence type="ECO:0000256" key="1">
    <source>
        <dbReference type="ARBA" id="ARBA00022737"/>
    </source>
</evidence>
<reference evidence="3 4" key="1">
    <citation type="submission" date="2024-04" db="EMBL/GenBank/DDBJ databases">
        <authorList>
            <person name="Fracassetti M."/>
        </authorList>
    </citation>
    <scope>NUCLEOTIDE SEQUENCE [LARGE SCALE GENOMIC DNA]</scope>
</reference>
<dbReference type="AlphaFoldDB" id="A0AAV2EHA8"/>
<dbReference type="InterPro" id="IPR046960">
    <property type="entry name" value="PPR_At4g14850-like_plant"/>
</dbReference>
<evidence type="ECO:0000313" key="3">
    <source>
        <dbReference type="EMBL" id="CAL1385082.1"/>
    </source>
</evidence>
<dbReference type="EMBL" id="OZ034817">
    <property type="protein sequence ID" value="CAL1385082.1"/>
    <property type="molecule type" value="Genomic_DNA"/>
</dbReference>
<accession>A0AAV2EHA8</accession>
<gene>
    <name evidence="3" type="ORF">LTRI10_LOCUS26244</name>
</gene>
<dbReference type="Gene3D" id="1.25.40.10">
    <property type="entry name" value="Tetratricopeptide repeat domain"/>
    <property type="match status" value="5"/>
</dbReference>
<organism evidence="3 4">
    <name type="scientific">Linum trigynum</name>
    <dbReference type="NCBI Taxonomy" id="586398"/>
    <lineage>
        <taxon>Eukaryota</taxon>
        <taxon>Viridiplantae</taxon>
        <taxon>Streptophyta</taxon>
        <taxon>Embryophyta</taxon>
        <taxon>Tracheophyta</taxon>
        <taxon>Spermatophyta</taxon>
        <taxon>Magnoliopsida</taxon>
        <taxon>eudicotyledons</taxon>
        <taxon>Gunneridae</taxon>
        <taxon>Pentapetalae</taxon>
        <taxon>rosids</taxon>
        <taxon>fabids</taxon>
        <taxon>Malpighiales</taxon>
        <taxon>Linaceae</taxon>
        <taxon>Linum</taxon>
    </lineage>
</organism>
<dbReference type="InterPro" id="IPR002885">
    <property type="entry name" value="PPR_rpt"/>
</dbReference>
<dbReference type="Pfam" id="PF01535">
    <property type="entry name" value="PPR"/>
    <property type="match status" value="4"/>
</dbReference>
<protein>
    <recommendedName>
        <fullName evidence="5">Pentatricopeptide repeat-containing protein</fullName>
    </recommendedName>
</protein>
<dbReference type="FunFam" id="1.25.40.10:FF:000227">
    <property type="entry name" value="Pentatricopeptide repeat-containing protein At3g13880"/>
    <property type="match status" value="1"/>
</dbReference>
<dbReference type="GO" id="GO:0009451">
    <property type="term" value="P:RNA modification"/>
    <property type="evidence" value="ECO:0007669"/>
    <property type="project" value="InterPro"/>
</dbReference>
<dbReference type="PROSITE" id="PS51375">
    <property type="entry name" value="PPR"/>
    <property type="match status" value="3"/>
</dbReference>
<evidence type="ECO:0000256" key="2">
    <source>
        <dbReference type="PROSITE-ProRule" id="PRU00708"/>
    </source>
</evidence>
<evidence type="ECO:0008006" key="5">
    <source>
        <dbReference type="Google" id="ProtNLM"/>
    </source>
</evidence>
<keyword evidence="4" id="KW-1185">Reference proteome</keyword>
<dbReference type="Pfam" id="PF13041">
    <property type="entry name" value="PPR_2"/>
    <property type="match status" value="2"/>
</dbReference>
<feature type="repeat" description="PPR" evidence="2">
    <location>
        <begin position="376"/>
        <end position="410"/>
    </location>
</feature>
<keyword evidence="1" id="KW-0677">Repeat</keyword>